<accession>A0A426Y2X0</accession>
<feature type="compositionally biased region" description="Basic residues" evidence="1">
    <location>
        <begin position="50"/>
        <end position="61"/>
    </location>
</feature>
<protein>
    <submittedName>
        <fullName evidence="2">Uncharacterized protein</fullName>
    </submittedName>
</protein>
<proteinExistence type="predicted"/>
<comment type="caution">
    <text evidence="2">The sequence shown here is derived from an EMBL/GenBank/DDBJ whole genome shotgun (WGS) entry which is preliminary data.</text>
</comment>
<evidence type="ECO:0000313" key="2">
    <source>
        <dbReference type="EMBL" id="RRT46096.1"/>
    </source>
</evidence>
<dbReference type="EMBL" id="AMZH03015409">
    <property type="protein sequence ID" value="RRT46096.1"/>
    <property type="molecule type" value="Genomic_DNA"/>
</dbReference>
<feature type="region of interest" description="Disordered" evidence="1">
    <location>
        <begin position="46"/>
        <end position="66"/>
    </location>
</feature>
<reference evidence="2 3" key="1">
    <citation type="journal article" date="2014" name="Agronomy (Basel)">
        <title>A Draft Genome Sequence for Ensete ventricosum, the Drought-Tolerant Tree Against Hunger.</title>
        <authorList>
            <person name="Harrison J."/>
            <person name="Moore K.A."/>
            <person name="Paszkiewicz K."/>
            <person name="Jones T."/>
            <person name="Grant M."/>
            <person name="Ambacheew D."/>
            <person name="Muzemil S."/>
            <person name="Studholme D.J."/>
        </authorList>
    </citation>
    <scope>NUCLEOTIDE SEQUENCE [LARGE SCALE GENOMIC DNA]</scope>
</reference>
<organism evidence="2 3">
    <name type="scientific">Ensete ventricosum</name>
    <name type="common">Abyssinian banana</name>
    <name type="synonym">Musa ensete</name>
    <dbReference type="NCBI Taxonomy" id="4639"/>
    <lineage>
        <taxon>Eukaryota</taxon>
        <taxon>Viridiplantae</taxon>
        <taxon>Streptophyta</taxon>
        <taxon>Embryophyta</taxon>
        <taxon>Tracheophyta</taxon>
        <taxon>Spermatophyta</taxon>
        <taxon>Magnoliopsida</taxon>
        <taxon>Liliopsida</taxon>
        <taxon>Zingiberales</taxon>
        <taxon>Musaceae</taxon>
        <taxon>Ensete</taxon>
    </lineage>
</organism>
<evidence type="ECO:0000256" key="1">
    <source>
        <dbReference type="SAM" id="MobiDB-lite"/>
    </source>
</evidence>
<dbReference type="Proteomes" id="UP000287651">
    <property type="component" value="Unassembled WGS sequence"/>
</dbReference>
<evidence type="ECO:0000313" key="3">
    <source>
        <dbReference type="Proteomes" id="UP000287651"/>
    </source>
</evidence>
<name>A0A426Y2X0_ENSVE</name>
<dbReference type="AlphaFoldDB" id="A0A426Y2X0"/>
<gene>
    <name evidence="2" type="ORF">B296_00054682</name>
</gene>
<sequence>MLRDSEPTDLYSWNGNLERSLRHRRPLRSSQCRSCTAEDAGAVQAIAGRHGVRRRETHRAAHTAGKSKSLALETYGSLCHWTLCSWMIQVGTRHRVKGADHALESIHYMQIDQM</sequence>